<keyword evidence="1" id="KW-0812">Transmembrane</keyword>
<keyword evidence="1" id="KW-1133">Transmembrane helix</keyword>
<keyword evidence="1" id="KW-0472">Membrane</keyword>
<sequence>MWEIIQSILWWLFIALLIITLILFIGFYLRGAFRDRLTYRVKHPPHPEDNYFPLALASITNSFVTKGIVTSFWHEADAIQQARIDAISKAHWTLDKRMRSSRVTFANLIPKEGATTEG</sequence>
<dbReference type="EMBL" id="CAACVJ010000638">
    <property type="protein sequence ID" value="VEP18016.1"/>
    <property type="molecule type" value="Genomic_DNA"/>
</dbReference>
<dbReference type="AlphaFoldDB" id="A0A563W2X3"/>
<accession>A0A563W2X3</accession>
<feature type="transmembrane region" description="Helical" evidence="1">
    <location>
        <begin position="6"/>
        <end position="29"/>
    </location>
</feature>
<dbReference type="Proteomes" id="UP000320055">
    <property type="component" value="Unassembled WGS sequence"/>
</dbReference>
<organism evidence="2 3">
    <name type="scientific">Hyella patelloides LEGE 07179</name>
    <dbReference type="NCBI Taxonomy" id="945734"/>
    <lineage>
        <taxon>Bacteria</taxon>
        <taxon>Bacillati</taxon>
        <taxon>Cyanobacteriota</taxon>
        <taxon>Cyanophyceae</taxon>
        <taxon>Pleurocapsales</taxon>
        <taxon>Hyellaceae</taxon>
        <taxon>Hyella</taxon>
    </lineage>
</organism>
<protein>
    <submittedName>
        <fullName evidence="2">Uncharacterized protein</fullName>
    </submittedName>
</protein>
<keyword evidence="3" id="KW-1185">Reference proteome</keyword>
<proteinExistence type="predicted"/>
<evidence type="ECO:0000256" key="1">
    <source>
        <dbReference type="SAM" id="Phobius"/>
    </source>
</evidence>
<evidence type="ECO:0000313" key="3">
    <source>
        <dbReference type="Proteomes" id="UP000320055"/>
    </source>
</evidence>
<evidence type="ECO:0000313" key="2">
    <source>
        <dbReference type="EMBL" id="VEP18016.1"/>
    </source>
</evidence>
<dbReference type="RefSeq" id="WP_222427412.1">
    <property type="nucleotide sequence ID" value="NZ_LR214405.1"/>
</dbReference>
<gene>
    <name evidence="2" type="ORF">H1P_6730001</name>
</gene>
<name>A0A563W2X3_9CYAN</name>
<reference evidence="2 3" key="1">
    <citation type="submission" date="2019-01" db="EMBL/GenBank/DDBJ databases">
        <authorList>
            <person name="Brito A."/>
        </authorList>
    </citation>
    <scope>NUCLEOTIDE SEQUENCE [LARGE SCALE GENOMIC DNA]</scope>
    <source>
        <strain evidence="2">1</strain>
    </source>
</reference>